<keyword evidence="1" id="KW-0812">Transmembrane</keyword>
<evidence type="ECO:0000256" key="1">
    <source>
        <dbReference type="SAM" id="Phobius"/>
    </source>
</evidence>
<gene>
    <name evidence="2" type="ORF">E2R57_04605</name>
</gene>
<feature type="transmembrane region" description="Helical" evidence="1">
    <location>
        <begin position="88"/>
        <end position="109"/>
    </location>
</feature>
<evidence type="ECO:0000313" key="2">
    <source>
        <dbReference type="EMBL" id="TDL39756.1"/>
    </source>
</evidence>
<dbReference type="Proteomes" id="UP000294621">
    <property type="component" value="Unassembled WGS sequence"/>
</dbReference>
<reference evidence="2 3" key="1">
    <citation type="submission" date="2019-03" db="EMBL/GenBank/DDBJ databases">
        <title>Genome Sequencing and Assembly of Various Microbes Isolated from Partially Reclaimed Soil and Acid Mine Drainage (AMD) Site.</title>
        <authorList>
            <person name="Steinbock B."/>
            <person name="Bechtold R."/>
            <person name="Sevigny J.L."/>
            <person name="Thomas D."/>
            <person name="Cuthill L.R."/>
            <person name="Aveiro Johannsen E.J."/>
            <person name="Thomas K."/>
            <person name="Ghosh A."/>
        </authorList>
    </citation>
    <scope>NUCLEOTIDE SEQUENCE [LARGE SCALE GENOMIC DNA]</scope>
    <source>
        <strain evidence="2 3">S-A1</strain>
    </source>
</reference>
<feature type="transmembrane region" description="Helical" evidence="1">
    <location>
        <begin position="23"/>
        <end position="43"/>
    </location>
</feature>
<keyword evidence="1" id="KW-0472">Membrane</keyword>
<evidence type="ECO:0000313" key="3">
    <source>
        <dbReference type="Proteomes" id="UP000294621"/>
    </source>
</evidence>
<comment type="caution">
    <text evidence="2">The sequence shown here is derived from an EMBL/GenBank/DDBJ whole genome shotgun (WGS) entry which is preliminary data.</text>
</comment>
<dbReference type="EMBL" id="SMZQ01000002">
    <property type="protein sequence ID" value="TDL39756.1"/>
    <property type="molecule type" value="Genomic_DNA"/>
</dbReference>
<dbReference type="RefSeq" id="WP_133346854.1">
    <property type="nucleotide sequence ID" value="NZ_SMZQ01000002.1"/>
</dbReference>
<sequence>MAVQDSAENPTRSINRELSQRRGWILVIAAGLAVHILSIVVGLRPAGPLCGSPLLPESQAAEMADAQLHITALAPECYRNIDAAAAPVWILMAFGVGLVLLGVTVRIIGIRRSLAMPAT</sequence>
<organism evidence="2 3">
    <name type="scientific">Arthrobacter nitrophenolicus</name>
    <dbReference type="NCBI Taxonomy" id="683150"/>
    <lineage>
        <taxon>Bacteria</taxon>
        <taxon>Bacillati</taxon>
        <taxon>Actinomycetota</taxon>
        <taxon>Actinomycetes</taxon>
        <taxon>Micrococcales</taxon>
        <taxon>Micrococcaceae</taxon>
        <taxon>Arthrobacter</taxon>
    </lineage>
</organism>
<accession>A0A4R5Y7I5</accession>
<name>A0A4R5Y7I5_9MICC</name>
<keyword evidence="1" id="KW-1133">Transmembrane helix</keyword>
<proteinExistence type="predicted"/>
<dbReference type="AlphaFoldDB" id="A0A4R5Y7I5"/>
<protein>
    <submittedName>
        <fullName evidence="2">Uncharacterized protein</fullName>
    </submittedName>
</protein>
<dbReference type="OrthoDB" id="4950520at2"/>